<dbReference type="InterPro" id="IPR001128">
    <property type="entry name" value="Cyt_P450"/>
</dbReference>
<keyword evidence="4 6" id="KW-0479">Metal-binding</keyword>
<evidence type="ECO:0000256" key="2">
    <source>
        <dbReference type="ARBA" id="ARBA00010617"/>
    </source>
</evidence>
<dbReference type="InterPro" id="IPR036396">
    <property type="entry name" value="Cyt_P450_sf"/>
</dbReference>
<feature type="binding site" description="axial binding residue" evidence="6">
    <location>
        <position position="450"/>
    </location>
    <ligand>
        <name>heme</name>
        <dbReference type="ChEBI" id="CHEBI:30413"/>
    </ligand>
    <ligandPart>
        <name>Fe</name>
        <dbReference type="ChEBI" id="CHEBI:18248"/>
    </ligandPart>
</feature>
<dbReference type="CDD" id="cd11058">
    <property type="entry name" value="CYP60B-like"/>
    <property type="match status" value="1"/>
</dbReference>
<dbReference type="GO" id="GO:0004497">
    <property type="term" value="F:monooxygenase activity"/>
    <property type="evidence" value="ECO:0007669"/>
    <property type="project" value="UniProtKB-KW"/>
</dbReference>
<comment type="cofactor">
    <cofactor evidence="1 6">
        <name>heme</name>
        <dbReference type="ChEBI" id="CHEBI:30413"/>
    </cofactor>
</comment>
<evidence type="ECO:0000256" key="4">
    <source>
        <dbReference type="ARBA" id="ARBA00022723"/>
    </source>
</evidence>
<evidence type="ECO:0000256" key="1">
    <source>
        <dbReference type="ARBA" id="ARBA00001971"/>
    </source>
</evidence>
<dbReference type="GO" id="GO:0016705">
    <property type="term" value="F:oxidoreductase activity, acting on paired donors, with incorporation or reduction of molecular oxygen"/>
    <property type="evidence" value="ECO:0007669"/>
    <property type="project" value="InterPro"/>
</dbReference>
<dbReference type="InterPro" id="IPR002401">
    <property type="entry name" value="Cyt_P450_E_grp-I"/>
</dbReference>
<sequence length="506" mass="57055">MFETIPQVLLAVGTVTLVSLLSTIVYRLHLSPHSNFAGPRLWAVSRLPYVYHILKGDVVQQIYQLHAKYGAVVRIAPTELSFITAEAWHDIYGHHQGSPKFAKNPLWMAAGENGVHSILSANDADHSRYRRLLSHAFSERALLQQEWLVQSYVDLFIGQLKKIAFTPESLYSKVVSSPEAKVVTLNQWLNFTTFDIMGDLALGESFHCLEKGEYDSWISILFTQFKAATLFVSLRFFGLDKFVRPLLPKTLLKKRADHAKTANDRIHRRLDLGVKADEQRVDFMTYILRHNDDKGMSVPEIEQTQRILVAAGSETTATALTGIVTNLLRTPDVLDRLTSVIRGTFHHESEINAQSVAKLYYLTDVIDEGLRLCPPVPLGMPRVVPDGGAAVDGNWLPGGTFVSASGYSSNRSPLSFPDGPNEFRPQRWARAKSINSISAFNPFSLGPRNCLGRNLAYLEMRLILAHMIFHFDLVIPEGEEVGPWEDQKSWILWEKRPLKVKVVNRR</sequence>
<organism evidence="8 9">
    <name type="scientific">Ramalina farinacea</name>
    <dbReference type="NCBI Taxonomy" id="258253"/>
    <lineage>
        <taxon>Eukaryota</taxon>
        <taxon>Fungi</taxon>
        <taxon>Dikarya</taxon>
        <taxon>Ascomycota</taxon>
        <taxon>Pezizomycotina</taxon>
        <taxon>Lecanoromycetes</taxon>
        <taxon>OSLEUM clade</taxon>
        <taxon>Lecanoromycetidae</taxon>
        <taxon>Lecanorales</taxon>
        <taxon>Lecanorineae</taxon>
        <taxon>Ramalinaceae</taxon>
        <taxon>Ramalina</taxon>
    </lineage>
</organism>
<dbReference type="Pfam" id="PF00067">
    <property type="entry name" value="p450"/>
    <property type="match status" value="1"/>
</dbReference>
<evidence type="ECO:0008006" key="10">
    <source>
        <dbReference type="Google" id="ProtNLM"/>
    </source>
</evidence>
<dbReference type="PRINTS" id="PR00463">
    <property type="entry name" value="EP450I"/>
</dbReference>
<dbReference type="PANTHER" id="PTHR24305:SF210">
    <property type="entry name" value="CYTOCHROME P450 MONOOXYGENASE ASQL-RELATED"/>
    <property type="match status" value="1"/>
</dbReference>
<proteinExistence type="inferred from homology"/>
<evidence type="ECO:0000313" key="8">
    <source>
        <dbReference type="EMBL" id="MDI1489180.1"/>
    </source>
</evidence>
<keyword evidence="9" id="KW-1185">Reference proteome</keyword>
<dbReference type="GO" id="GO:0020037">
    <property type="term" value="F:heme binding"/>
    <property type="evidence" value="ECO:0007669"/>
    <property type="project" value="InterPro"/>
</dbReference>
<comment type="similarity">
    <text evidence="2 7">Belongs to the cytochrome P450 family.</text>
</comment>
<evidence type="ECO:0000256" key="5">
    <source>
        <dbReference type="ARBA" id="ARBA00023004"/>
    </source>
</evidence>
<dbReference type="InterPro" id="IPR017972">
    <property type="entry name" value="Cyt_P450_CS"/>
</dbReference>
<dbReference type="PROSITE" id="PS00086">
    <property type="entry name" value="CYTOCHROME_P450"/>
    <property type="match status" value="1"/>
</dbReference>
<dbReference type="AlphaFoldDB" id="A0AA43TWJ5"/>
<keyword evidence="7" id="KW-0503">Monooxygenase</keyword>
<dbReference type="PANTHER" id="PTHR24305">
    <property type="entry name" value="CYTOCHROME P450"/>
    <property type="match status" value="1"/>
</dbReference>
<evidence type="ECO:0000256" key="7">
    <source>
        <dbReference type="RuleBase" id="RU000461"/>
    </source>
</evidence>
<evidence type="ECO:0000313" key="9">
    <source>
        <dbReference type="Proteomes" id="UP001161017"/>
    </source>
</evidence>
<accession>A0AA43TWJ5</accession>
<dbReference type="PRINTS" id="PR00385">
    <property type="entry name" value="P450"/>
</dbReference>
<evidence type="ECO:0000256" key="3">
    <source>
        <dbReference type="ARBA" id="ARBA00022617"/>
    </source>
</evidence>
<dbReference type="Proteomes" id="UP001161017">
    <property type="component" value="Unassembled WGS sequence"/>
</dbReference>
<dbReference type="InterPro" id="IPR050121">
    <property type="entry name" value="Cytochrome_P450_monoxygenase"/>
</dbReference>
<comment type="caution">
    <text evidence="8">The sequence shown here is derived from an EMBL/GenBank/DDBJ whole genome shotgun (WGS) entry which is preliminary data.</text>
</comment>
<gene>
    <name evidence="8" type="ORF">OHK93_008458</name>
</gene>
<dbReference type="EMBL" id="JAPUFD010000009">
    <property type="protein sequence ID" value="MDI1489180.1"/>
    <property type="molecule type" value="Genomic_DNA"/>
</dbReference>
<reference evidence="8" key="1">
    <citation type="journal article" date="2023" name="Genome Biol. Evol.">
        <title>First Whole Genome Sequence and Flow Cytometry Genome Size Data for the Lichen-Forming Fungus Ramalina farinacea (Ascomycota).</title>
        <authorList>
            <person name="Llewellyn T."/>
            <person name="Mian S."/>
            <person name="Hill R."/>
            <person name="Leitch I.J."/>
            <person name="Gaya E."/>
        </authorList>
    </citation>
    <scope>NUCLEOTIDE SEQUENCE</scope>
    <source>
        <strain evidence="8">LIQ254RAFAR</strain>
    </source>
</reference>
<keyword evidence="7" id="KW-0560">Oxidoreductase</keyword>
<dbReference type="SUPFAM" id="SSF48264">
    <property type="entry name" value="Cytochrome P450"/>
    <property type="match status" value="1"/>
</dbReference>
<keyword evidence="3 6" id="KW-0349">Heme</keyword>
<evidence type="ECO:0000256" key="6">
    <source>
        <dbReference type="PIRSR" id="PIRSR602401-1"/>
    </source>
</evidence>
<protein>
    <recommendedName>
        <fullName evidence="10">Cytochrome P450</fullName>
    </recommendedName>
</protein>
<dbReference type="GO" id="GO:0005506">
    <property type="term" value="F:iron ion binding"/>
    <property type="evidence" value="ECO:0007669"/>
    <property type="project" value="InterPro"/>
</dbReference>
<name>A0AA43TWJ5_9LECA</name>
<dbReference type="Gene3D" id="1.10.630.10">
    <property type="entry name" value="Cytochrome P450"/>
    <property type="match status" value="1"/>
</dbReference>
<keyword evidence="5 6" id="KW-0408">Iron</keyword>